<reference evidence="1" key="2">
    <citation type="submission" date="2023-11" db="EMBL/GenBank/DDBJ databases">
        <title>WGS of Aeromonas in Northern Israel.</title>
        <authorList>
            <person name="Hershko Y."/>
        </authorList>
    </citation>
    <scope>NUCLEOTIDE SEQUENCE</scope>
    <source>
        <strain evidence="1">77416</strain>
    </source>
</reference>
<sequence length="342" mass="37781">MRTVHFKPDLCAVTNSRDPIELKNSIVLVEGNSEYLIGDDAKDYGGSGQRLIGGSIQDKHYQRYIQALLAKGLGPGDHTISIGLSAAANYIDEFRTDKSSNVLNQEDHKLLAGLVAEIRFRSGRTDAPIQLCRVKLKPEDVPVLYETEAVRNVIPNTAMTFGIFQIGGGDWQSLLVVDGEIKRDTHARVAGIRHCISRMKEQFGLQPDTAEKAWHTETAPSWGKNLYASEWESCVDAKKEIVQSYVATYFPELVNKFQGYQDRIKAIVLSGGAVHDATFVDALIAEMPSRYSIYTIDQFQIMEPDGSKLMDPSFTCAFGIHSTGVNVGLDIGNAYLKGVFDV</sequence>
<gene>
    <name evidence="3" type="ORF">JC965_26370</name>
    <name evidence="1" type="ORF">SJS77_05415</name>
    <name evidence="2" type="ORF">VCX44_17850</name>
</gene>
<evidence type="ECO:0000313" key="4">
    <source>
        <dbReference type="Proteomes" id="UP001304847"/>
    </source>
</evidence>
<evidence type="ECO:0000313" key="1">
    <source>
        <dbReference type="EMBL" id="MDX7719915.1"/>
    </source>
</evidence>
<dbReference type="EMBL" id="JAWZVU010000031">
    <property type="protein sequence ID" value="MDX7719915.1"/>
    <property type="molecule type" value="Genomic_DNA"/>
</dbReference>
<accession>A0A7U0QRQ4</accession>
<dbReference type="AlphaFoldDB" id="A0A7U0QRQ4"/>
<proteinExistence type="predicted"/>
<dbReference type="EMBL" id="JAYGOJ010000121">
    <property type="protein sequence ID" value="MEA9437616.1"/>
    <property type="molecule type" value="Genomic_DNA"/>
</dbReference>
<geneLocation type="plasmid" evidence="3">
    <name>p1</name>
</geneLocation>
<evidence type="ECO:0000313" key="3">
    <source>
        <dbReference type="EMBL" id="QQX12652.1"/>
    </source>
</evidence>
<keyword evidence="4" id="KW-1185">Reference proteome</keyword>
<dbReference type="Proteomes" id="UP001304847">
    <property type="component" value="Unassembled WGS sequence"/>
</dbReference>
<keyword evidence="3" id="KW-0614">Plasmid</keyword>
<dbReference type="EMBL" id="CP068231">
    <property type="protein sequence ID" value="QQX12652.1"/>
    <property type="molecule type" value="Genomic_DNA"/>
</dbReference>
<protein>
    <recommendedName>
        <fullName evidence="5">Actin-like protein N-terminal domain-containing protein</fullName>
    </recommendedName>
</protein>
<dbReference type="Proteomes" id="UP001277183">
    <property type="component" value="Unassembled WGS sequence"/>
</dbReference>
<evidence type="ECO:0000313" key="2">
    <source>
        <dbReference type="EMBL" id="MEA9437616.1"/>
    </source>
</evidence>
<dbReference type="RefSeq" id="WP_109422211.1">
    <property type="nucleotide sequence ID" value="NZ_BQVK01000018.1"/>
</dbReference>
<reference evidence="2 4" key="3">
    <citation type="submission" date="2023-12" db="EMBL/GenBank/DDBJ databases">
        <title>Characterization of antibiotic resistance in Aeromonas spp. in hospital effluent.</title>
        <authorList>
            <person name="Negoseki B.R.S."/>
            <person name="Krul D."/>
            <person name="Siqueira A.C."/>
            <person name="Almeida M."/>
            <person name="Mesa D."/>
            <person name="Conte D."/>
            <person name="Dalla-Costa L.M."/>
        </authorList>
    </citation>
    <scope>NUCLEOTIDE SEQUENCE [LARGE SCALE GENOMIC DNA]</scope>
    <source>
        <strain evidence="2 4">36v</strain>
    </source>
</reference>
<name>A0A7U0QRQ4_AERCA</name>
<organism evidence="3">
    <name type="scientific">Aeromonas caviae</name>
    <name type="common">Aeromonas punctata</name>
    <dbReference type="NCBI Taxonomy" id="648"/>
    <lineage>
        <taxon>Bacteria</taxon>
        <taxon>Pseudomonadati</taxon>
        <taxon>Pseudomonadota</taxon>
        <taxon>Gammaproteobacteria</taxon>
        <taxon>Aeromonadales</taxon>
        <taxon>Aeromonadaceae</taxon>
        <taxon>Aeromonas</taxon>
    </lineage>
</organism>
<reference evidence="3" key="1">
    <citation type="submission" date="2021-01" db="EMBL/GenBank/DDBJ databases">
        <title>GES Beta-lactamases isolated from hospital effluents in Brazil.</title>
        <authorList>
            <person name="Conte D."/>
            <person name="Mesa D."/>
            <person name="Palmeiro J.K."/>
            <person name="Dalla-Costa L.M."/>
        </authorList>
    </citation>
    <scope>NUCLEOTIDE SEQUENCE [LARGE SCALE GENOMIC DNA]</scope>
    <source>
        <strain evidence="3">Aero21</strain>
        <plasmid evidence="3">p1</plasmid>
    </source>
</reference>
<evidence type="ECO:0008006" key="5">
    <source>
        <dbReference type="Google" id="ProtNLM"/>
    </source>
</evidence>